<organism evidence="1 2">
    <name type="scientific">Brochothrix thermosphacta</name>
    <name type="common">Microbacterium thermosphactum</name>
    <dbReference type="NCBI Taxonomy" id="2756"/>
    <lineage>
        <taxon>Bacteria</taxon>
        <taxon>Bacillati</taxon>
        <taxon>Bacillota</taxon>
        <taxon>Bacilli</taxon>
        <taxon>Bacillales</taxon>
        <taxon>Listeriaceae</taxon>
        <taxon>Brochothrix</taxon>
    </lineage>
</organism>
<dbReference type="AlphaFoldDB" id="A0A1D2LHB8"/>
<dbReference type="EMBL" id="CP023483">
    <property type="protein sequence ID" value="ATF27031.1"/>
    <property type="molecule type" value="Genomic_DNA"/>
</dbReference>
<evidence type="ECO:0000313" key="1">
    <source>
        <dbReference type="EMBL" id="ATF27031.1"/>
    </source>
</evidence>
<dbReference type="Proteomes" id="UP000243591">
    <property type="component" value="Chromosome"/>
</dbReference>
<dbReference type="STRING" id="2756.BFR44_04035"/>
<keyword evidence="2" id="KW-1185">Reference proteome</keyword>
<sequence length="152" mass="17622">MSLSLENITFELNTKTRDTAFFIHDGTNGLEYMMDCTFREGAYDGCEITPYFCINSIETTAVTKEELVGISFSIHSIEEADEREDSFYVFEHEPLEQYHLQILEIKNEKARIHCKGTAIVDGYANPYVTKNFEIDCWLPIITNVSDWHKFNL</sequence>
<proteinExistence type="predicted"/>
<dbReference type="OrthoDB" id="360176at2"/>
<gene>
    <name evidence="1" type="ORF">CNY62_12040</name>
</gene>
<name>A0A1D2LHB8_BROTH</name>
<reference evidence="1 2" key="1">
    <citation type="submission" date="2017-09" db="EMBL/GenBank/DDBJ databases">
        <title>Complete Genome Sequences of Two Strains of the Meat Spoilage Bacterium Brochothrix thermosphacta Isolated from Ground Chicken.</title>
        <authorList>
            <person name="Paoli G.C."/>
            <person name="Wijey C."/>
            <person name="Chen C.-Y."/>
            <person name="Nguyen L."/>
            <person name="Yan X."/>
            <person name="Irwin P.L."/>
        </authorList>
    </citation>
    <scope>NUCLEOTIDE SEQUENCE [LARGE SCALE GENOMIC DNA]</scope>
    <source>
        <strain evidence="1 2">BI</strain>
    </source>
</reference>
<accession>A0A1D2LHB8</accession>
<evidence type="ECO:0000313" key="2">
    <source>
        <dbReference type="Proteomes" id="UP000243591"/>
    </source>
</evidence>
<dbReference type="KEGG" id="bths:CNY62_12040"/>
<protein>
    <submittedName>
        <fullName evidence="1">Uncharacterized protein</fullName>
    </submittedName>
</protein>
<dbReference type="RefSeq" id="WP_069125804.1">
    <property type="nucleotide sequence ID" value="NZ_CP023483.1"/>
</dbReference>